<feature type="region of interest" description="Disordered" evidence="1">
    <location>
        <begin position="1"/>
        <end position="20"/>
    </location>
</feature>
<dbReference type="AlphaFoldDB" id="A0AAN6TR21"/>
<evidence type="ECO:0000256" key="1">
    <source>
        <dbReference type="SAM" id="MobiDB-lite"/>
    </source>
</evidence>
<protein>
    <submittedName>
        <fullName evidence="2">Uncharacterized protein</fullName>
    </submittedName>
</protein>
<feature type="region of interest" description="Disordered" evidence="1">
    <location>
        <begin position="406"/>
        <end position="500"/>
    </location>
</feature>
<feature type="region of interest" description="Disordered" evidence="1">
    <location>
        <begin position="26"/>
        <end position="143"/>
    </location>
</feature>
<feature type="compositionally biased region" description="Acidic residues" evidence="1">
    <location>
        <begin position="460"/>
        <end position="485"/>
    </location>
</feature>
<accession>A0AAN6TR21</accession>
<name>A0AAN6TR21_9PEZI</name>
<reference evidence="2" key="2">
    <citation type="submission" date="2023-05" db="EMBL/GenBank/DDBJ databases">
        <authorList>
            <consortium name="Lawrence Berkeley National Laboratory"/>
            <person name="Steindorff A."/>
            <person name="Hensen N."/>
            <person name="Bonometti L."/>
            <person name="Westerberg I."/>
            <person name="Brannstrom I.O."/>
            <person name="Guillou S."/>
            <person name="Cros-Aarteil S."/>
            <person name="Calhoun S."/>
            <person name="Haridas S."/>
            <person name="Kuo A."/>
            <person name="Mondo S."/>
            <person name="Pangilinan J."/>
            <person name="Riley R."/>
            <person name="Labutti K."/>
            <person name="Andreopoulos B."/>
            <person name="Lipzen A."/>
            <person name="Chen C."/>
            <person name="Yanf M."/>
            <person name="Daum C."/>
            <person name="Ng V."/>
            <person name="Clum A."/>
            <person name="Ohm R."/>
            <person name="Martin F."/>
            <person name="Silar P."/>
            <person name="Natvig D."/>
            <person name="Lalanne C."/>
            <person name="Gautier V."/>
            <person name="Ament-Velasquez S.L."/>
            <person name="Kruys A."/>
            <person name="Hutchinson M.I."/>
            <person name="Powell A.J."/>
            <person name="Barry K."/>
            <person name="Miller A.N."/>
            <person name="Grigoriev I.V."/>
            <person name="Debuchy R."/>
            <person name="Gladieux P."/>
            <person name="Thoren M.H."/>
            <person name="Johannesson H."/>
        </authorList>
    </citation>
    <scope>NUCLEOTIDE SEQUENCE</scope>
    <source>
        <strain evidence="2">CBS 731.68</strain>
    </source>
</reference>
<feature type="compositionally biased region" description="Polar residues" evidence="1">
    <location>
        <begin position="7"/>
        <end position="19"/>
    </location>
</feature>
<feature type="region of interest" description="Disordered" evidence="1">
    <location>
        <begin position="227"/>
        <end position="275"/>
    </location>
</feature>
<feature type="compositionally biased region" description="Basic and acidic residues" evidence="1">
    <location>
        <begin position="447"/>
        <end position="459"/>
    </location>
</feature>
<comment type="caution">
    <text evidence="2">The sequence shown here is derived from an EMBL/GenBank/DDBJ whole genome shotgun (WGS) entry which is preliminary data.</text>
</comment>
<dbReference type="EMBL" id="MU853261">
    <property type="protein sequence ID" value="KAK4118706.1"/>
    <property type="molecule type" value="Genomic_DNA"/>
</dbReference>
<keyword evidence="3" id="KW-1185">Reference proteome</keyword>
<dbReference type="RefSeq" id="XP_062642479.1">
    <property type="nucleotide sequence ID" value="XM_062791538.1"/>
</dbReference>
<proteinExistence type="predicted"/>
<reference evidence="2" key="1">
    <citation type="journal article" date="2023" name="Mol. Phylogenet. Evol.">
        <title>Genome-scale phylogeny and comparative genomics of the fungal order Sordariales.</title>
        <authorList>
            <person name="Hensen N."/>
            <person name="Bonometti L."/>
            <person name="Westerberg I."/>
            <person name="Brannstrom I.O."/>
            <person name="Guillou S."/>
            <person name="Cros-Aarteil S."/>
            <person name="Calhoun S."/>
            <person name="Haridas S."/>
            <person name="Kuo A."/>
            <person name="Mondo S."/>
            <person name="Pangilinan J."/>
            <person name="Riley R."/>
            <person name="LaButti K."/>
            <person name="Andreopoulos B."/>
            <person name="Lipzen A."/>
            <person name="Chen C."/>
            <person name="Yan M."/>
            <person name="Daum C."/>
            <person name="Ng V."/>
            <person name="Clum A."/>
            <person name="Steindorff A."/>
            <person name="Ohm R.A."/>
            <person name="Martin F."/>
            <person name="Silar P."/>
            <person name="Natvig D.O."/>
            <person name="Lalanne C."/>
            <person name="Gautier V."/>
            <person name="Ament-Velasquez S.L."/>
            <person name="Kruys A."/>
            <person name="Hutchinson M.I."/>
            <person name="Powell A.J."/>
            <person name="Barry K."/>
            <person name="Miller A.N."/>
            <person name="Grigoriev I.V."/>
            <person name="Debuchy R."/>
            <person name="Gladieux P."/>
            <person name="Hiltunen Thoren M."/>
            <person name="Johannesson H."/>
        </authorList>
    </citation>
    <scope>NUCLEOTIDE SEQUENCE</scope>
    <source>
        <strain evidence="2">CBS 731.68</strain>
    </source>
</reference>
<dbReference type="GeneID" id="87828307"/>
<feature type="compositionally biased region" description="Basic and acidic residues" evidence="1">
    <location>
        <begin position="243"/>
        <end position="265"/>
    </location>
</feature>
<evidence type="ECO:0000313" key="2">
    <source>
        <dbReference type="EMBL" id="KAK4118706.1"/>
    </source>
</evidence>
<dbReference type="Proteomes" id="UP001302602">
    <property type="component" value="Unassembled WGS sequence"/>
</dbReference>
<feature type="compositionally biased region" description="Polar residues" evidence="1">
    <location>
        <begin position="59"/>
        <end position="99"/>
    </location>
</feature>
<evidence type="ECO:0000313" key="3">
    <source>
        <dbReference type="Proteomes" id="UP001302602"/>
    </source>
</evidence>
<organism evidence="2 3">
    <name type="scientific">Parathielavia appendiculata</name>
    <dbReference type="NCBI Taxonomy" id="2587402"/>
    <lineage>
        <taxon>Eukaryota</taxon>
        <taxon>Fungi</taxon>
        <taxon>Dikarya</taxon>
        <taxon>Ascomycota</taxon>
        <taxon>Pezizomycotina</taxon>
        <taxon>Sordariomycetes</taxon>
        <taxon>Sordariomycetidae</taxon>
        <taxon>Sordariales</taxon>
        <taxon>Chaetomiaceae</taxon>
        <taxon>Parathielavia</taxon>
    </lineage>
</organism>
<feature type="compositionally biased region" description="Basic and acidic residues" evidence="1">
    <location>
        <begin position="104"/>
        <end position="122"/>
    </location>
</feature>
<feature type="compositionally biased region" description="Acidic residues" evidence="1">
    <location>
        <begin position="412"/>
        <end position="446"/>
    </location>
</feature>
<gene>
    <name evidence="2" type="ORF">N657DRAFT_637828</name>
</gene>
<sequence length="500" mass="55953">MPFPLHGTSSDPASNTQETRVLVLGSKRRRLNPEAAPFIPGAPYHAPHDWHPPLIYPRSPTTADGQATEESSTQAQPNSDRQGYTSFVPTTVPISQPHTGSPPEDARRTHESPETKPAHPDEPSPASQQQQPRDPSPASPNFLNPHIAAALQHQQAQQLAAAKAQWLRQEEERRHVELFFFAQRRELMPPDTFQKQNLVAVWEQRWRDYEKERLSALRFLEEQLLQQRTQREEGTRAPTSQEQQRETHEDAGRRSDQQLHPEHSHQPLQLARAQEHWRRQEQERLFLQQFLNQQRRRIEKEGSPPPTDPNQRAAEELVRTARDSQNLVATAAALAISDGAPDVGPTPEARRVPFLGLRMVAPTACGETCEGTICGKTCPGMWLASRRLKNTLAKVPKPVNRRLKVRRGAGCEGEDVYSDEPSLEGGEDEGSEEEAGEDEGSEEEVGVDERGEEGNRESVSDEEGDEKVEVEFSVGEDEGGEEGNGESDSGGEREDEDSVE</sequence>